<dbReference type="PANTHER" id="PTHR30337:SF0">
    <property type="entry name" value="NUCLEASE SBCCD SUBUNIT D"/>
    <property type="match status" value="1"/>
</dbReference>
<protein>
    <recommendedName>
        <fullName evidence="3 8">Nuclease SbcCD subunit D</fullName>
    </recommendedName>
</protein>
<evidence type="ECO:0000256" key="4">
    <source>
        <dbReference type="ARBA" id="ARBA00022722"/>
    </source>
</evidence>
<dbReference type="InterPro" id="IPR050535">
    <property type="entry name" value="DNA_Repair-Maintenance_Comp"/>
</dbReference>
<dbReference type="GO" id="GO:0006260">
    <property type="term" value="P:DNA replication"/>
    <property type="evidence" value="ECO:0007669"/>
    <property type="project" value="UniProtKB-KW"/>
</dbReference>
<comment type="similarity">
    <text evidence="1 8">Belongs to the SbcD family.</text>
</comment>
<evidence type="ECO:0000313" key="11">
    <source>
        <dbReference type="EMBL" id="XCJ15825.1"/>
    </source>
</evidence>
<evidence type="ECO:0000256" key="1">
    <source>
        <dbReference type="ARBA" id="ARBA00010555"/>
    </source>
</evidence>
<keyword evidence="8" id="KW-0235">DNA replication</keyword>
<gene>
    <name evidence="8" type="primary">sbcD</name>
    <name evidence="11" type="ORF">ABNN70_08815</name>
</gene>
<keyword evidence="6 8" id="KW-0269">Exonuclease</keyword>
<accession>A0AAU8ICP3</accession>
<dbReference type="GO" id="GO:0004519">
    <property type="term" value="F:endonuclease activity"/>
    <property type="evidence" value="ECO:0007669"/>
    <property type="project" value="UniProtKB-KW"/>
</dbReference>
<dbReference type="SUPFAM" id="SSF56300">
    <property type="entry name" value="Metallo-dependent phosphatases"/>
    <property type="match status" value="1"/>
</dbReference>
<keyword evidence="7 8" id="KW-0233">DNA recombination</keyword>
<evidence type="ECO:0000256" key="2">
    <source>
        <dbReference type="ARBA" id="ARBA00011322"/>
    </source>
</evidence>
<keyword evidence="5 8" id="KW-0378">Hydrolase</keyword>
<evidence type="ECO:0000256" key="5">
    <source>
        <dbReference type="ARBA" id="ARBA00022801"/>
    </source>
</evidence>
<dbReference type="InterPro" id="IPR004843">
    <property type="entry name" value="Calcineurin-like_PHP"/>
</dbReference>
<dbReference type="GO" id="GO:0006310">
    <property type="term" value="P:DNA recombination"/>
    <property type="evidence" value="ECO:0007669"/>
    <property type="project" value="UniProtKB-KW"/>
</dbReference>
<proteinExistence type="inferred from homology"/>
<dbReference type="InterPro" id="IPR029052">
    <property type="entry name" value="Metallo-depent_PP-like"/>
</dbReference>
<dbReference type="Gene3D" id="3.60.21.10">
    <property type="match status" value="1"/>
</dbReference>
<reference evidence="11" key="1">
    <citation type="submission" date="2024-06" db="EMBL/GenBank/DDBJ databases">
        <authorList>
            <person name="Fan A."/>
            <person name="Zhang F.Y."/>
            <person name="Zhang L."/>
        </authorList>
    </citation>
    <scope>NUCLEOTIDE SEQUENCE</scope>
    <source>
        <strain evidence="11">Y61</strain>
    </source>
</reference>
<dbReference type="NCBIfam" id="TIGR00619">
    <property type="entry name" value="sbcd"/>
    <property type="match status" value="1"/>
</dbReference>
<dbReference type="PANTHER" id="PTHR30337">
    <property type="entry name" value="COMPONENT OF ATP-DEPENDENT DSDNA EXONUCLEASE"/>
    <property type="match status" value="1"/>
</dbReference>
<sequence length="401" mass="44831">MRLLHTADWHLGRTLEGRSRQDEQESVMDEICRIADEEQVDAVLMAGDVFDTVNPPAISESLFYETAERIAKGGKRPFLIIAGNHDSPDRLQASRPLAGRQGITIIGRPTPDPVRVPVERTGETLIAGCVPYPSESRLNECLSAMNEESAIQEAYNDRLNMLFSEHAGKFTPGSVNVLMTHVFTSGGKESESERPVQVGGAYTVYPSSFPEEAQYVALGHLHRPQTIERSPVPTRYAGSPLAYSFSEAGNKKSVTIIDVQPGKKAQVKEIPLVSGRPLVRWRGENGLDEVHRWLDEGRDGDAWIDLEIQLDHALNMHEIQELRKADPYIVGIRPIYQAGGPDLQDQARTHLPIDQLFIRFYKEQTRGAEPEPELVRLFLQLLQDNEAEEEAAAGRDRHETD</sequence>
<evidence type="ECO:0000259" key="10">
    <source>
        <dbReference type="Pfam" id="PF12320"/>
    </source>
</evidence>
<dbReference type="RefSeq" id="WP_353947578.1">
    <property type="nucleotide sequence ID" value="NZ_CP159510.1"/>
</dbReference>
<evidence type="ECO:0000259" key="9">
    <source>
        <dbReference type="Pfam" id="PF00149"/>
    </source>
</evidence>
<feature type="domain" description="Calcineurin-like phosphoesterase" evidence="9">
    <location>
        <begin position="1"/>
        <end position="224"/>
    </location>
</feature>
<dbReference type="CDD" id="cd00840">
    <property type="entry name" value="MPP_Mre11_N"/>
    <property type="match status" value="1"/>
</dbReference>
<evidence type="ECO:0000256" key="6">
    <source>
        <dbReference type="ARBA" id="ARBA00022839"/>
    </source>
</evidence>
<comment type="subunit">
    <text evidence="2 8">Heterodimer of SbcC and SbcD.</text>
</comment>
<organism evidence="11">
    <name type="scientific">Sporolactobacillus sp. Y61</name>
    <dbReference type="NCBI Taxonomy" id="3160863"/>
    <lineage>
        <taxon>Bacteria</taxon>
        <taxon>Bacillati</taxon>
        <taxon>Bacillota</taxon>
        <taxon>Bacilli</taxon>
        <taxon>Bacillales</taxon>
        <taxon>Sporolactobacillaceae</taxon>
        <taxon>Sporolactobacillus</taxon>
    </lineage>
</organism>
<evidence type="ECO:0000256" key="8">
    <source>
        <dbReference type="RuleBase" id="RU363069"/>
    </source>
</evidence>
<keyword evidence="4 8" id="KW-0540">Nuclease</keyword>
<evidence type="ECO:0000256" key="3">
    <source>
        <dbReference type="ARBA" id="ARBA00013365"/>
    </source>
</evidence>
<dbReference type="AlphaFoldDB" id="A0AAU8ICP3"/>
<name>A0AAU8ICP3_9BACL</name>
<dbReference type="InterPro" id="IPR041796">
    <property type="entry name" value="Mre11_N"/>
</dbReference>
<evidence type="ECO:0000256" key="7">
    <source>
        <dbReference type="ARBA" id="ARBA00023172"/>
    </source>
</evidence>
<dbReference type="Pfam" id="PF00149">
    <property type="entry name" value="Metallophos"/>
    <property type="match status" value="1"/>
</dbReference>
<dbReference type="EMBL" id="CP159510">
    <property type="protein sequence ID" value="XCJ15825.1"/>
    <property type="molecule type" value="Genomic_DNA"/>
</dbReference>
<feature type="domain" description="Nuclease SbcCD subunit D C-terminal" evidence="10">
    <location>
        <begin position="276"/>
        <end position="365"/>
    </location>
</feature>
<dbReference type="Pfam" id="PF12320">
    <property type="entry name" value="SbcD_C"/>
    <property type="match status" value="1"/>
</dbReference>
<dbReference type="GO" id="GO:0008408">
    <property type="term" value="F:3'-5' exonuclease activity"/>
    <property type="evidence" value="ECO:0007669"/>
    <property type="project" value="InterPro"/>
</dbReference>
<comment type="function">
    <text evidence="8">SbcCD cleaves DNA hairpin structures. These structures can inhibit DNA replication and are intermediates in certain DNA recombination reactions. The complex acts as a 3'-&gt;5' double strand exonuclease that can open hairpins. It also has a 5' single-strand endonuclease activity.</text>
</comment>
<keyword evidence="8" id="KW-0255">Endonuclease</keyword>
<dbReference type="InterPro" id="IPR026843">
    <property type="entry name" value="SbcD_C"/>
</dbReference>
<dbReference type="InterPro" id="IPR004593">
    <property type="entry name" value="SbcD"/>
</dbReference>